<accession>A0A7W6G600</accession>
<name>A0A7W6G600_9SPHN</name>
<keyword evidence="2" id="KW-1185">Reference proteome</keyword>
<evidence type="ECO:0008006" key="3">
    <source>
        <dbReference type="Google" id="ProtNLM"/>
    </source>
</evidence>
<gene>
    <name evidence="1" type="ORF">GGR38_001549</name>
</gene>
<organism evidence="1 2">
    <name type="scientific">Novosphingobium sediminicola</name>
    <dbReference type="NCBI Taxonomy" id="563162"/>
    <lineage>
        <taxon>Bacteria</taxon>
        <taxon>Pseudomonadati</taxon>
        <taxon>Pseudomonadota</taxon>
        <taxon>Alphaproteobacteria</taxon>
        <taxon>Sphingomonadales</taxon>
        <taxon>Sphingomonadaceae</taxon>
        <taxon>Novosphingobium</taxon>
    </lineage>
</organism>
<dbReference type="EMBL" id="JACIDX010000005">
    <property type="protein sequence ID" value="MBB3954610.1"/>
    <property type="molecule type" value="Genomic_DNA"/>
</dbReference>
<proteinExistence type="predicted"/>
<dbReference type="RefSeq" id="WP_183624230.1">
    <property type="nucleotide sequence ID" value="NZ_JACIDX010000005.1"/>
</dbReference>
<evidence type="ECO:0000313" key="2">
    <source>
        <dbReference type="Proteomes" id="UP000548867"/>
    </source>
</evidence>
<reference evidence="1 2" key="1">
    <citation type="submission" date="2020-08" db="EMBL/GenBank/DDBJ databases">
        <title>Genomic Encyclopedia of Type Strains, Phase IV (KMG-IV): sequencing the most valuable type-strain genomes for metagenomic binning, comparative biology and taxonomic classification.</title>
        <authorList>
            <person name="Goeker M."/>
        </authorList>
    </citation>
    <scope>NUCLEOTIDE SEQUENCE [LARGE SCALE GENOMIC DNA]</scope>
    <source>
        <strain evidence="1 2">DSM 27057</strain>
    </source>
</reference>
<comment type="caution">
    <text evidence="1">The sequence shown here is derived from an EMBL/GenBank/DDBJ whole genome shotgun (WGS) entry which is preliminary data.</text>
</comment>
<protein>
    <recommendedName>
        <fullName evidence="3">Elongation factor P</fullName>
    </recommendedName>
</protein>
<evidence type="ECO:0000313" key="1">
    <source>
        <dbReference type="EMBL" id="MBB3954610.1"/>
    </source>
</evidence>
<dbReference type="Proteomes" id="UP000548867">
    <property type="component" value="Unassembled WGS sequence"/>
</dbReference>
<sequence length="117" mass="12892">MGLAGIAVFSTPALAGPEGPAFTVRRGEYVCEMPGTALTAAGLRRPEEDFTIRQGSMYSTSEGRGSYLATGDEIHMTTGPKRGDRFRRVSENFLRKLTSEGKETDLRCIRRVANNRY</sequence>
<dbReference type="AlphaFoldDB" id="A0A7W6G600"/>